<dbReference type="InterPro" id="IPR027417">
    <property type="entry name" value="P-loop_NTPase"/>
</dbReference>
<protein>
    <submittedName>
        <fullName evidence="5">ABC transporter ATP-binding protein</fullName>
    </submittedName>
</protein>
<organism evidence="5 6">
    <name type="scientific">Paracoccus niistensis</name>
    <dbReference type="NCBI Taxonomy" id="632935"/>
    <lineage>
        <taxon>Bacteria</taxon>
        <taxon>Pseudomonadati</taxon>
        <taxon>Pseudomonadota</taxon>
        <taxon>Alphaproteobacteria</taxon>
        <taxon>Rhodobacterales</taxon>
        <taxon>Paracoccaceae</taxon>
        <taxon>Paracoccus</taxon>
    </lineage>
</organism>
<proteinExistence type="predicted"/>
<evidence type="ECO:0000256" key="1">
    <source>
        <dbReference type="ARBA" id="ARBA00022448"/>
    </source>
</evidence>
<dbReference type="Gene3D" id="3.40.50.300">
    <property type="entry name" value="P-loop containing nucleotide triphosphate hydrolases"/>
    <property type="match status" value="1"/>
</dbReference>
<dbReference type="PROSITE" id="PS50893">
    <property type="entry name" value="ABC_TRANSPORTER_2"/>
    <property type="match status" value="1"/>
</dbReference>
<evidence type="ECO:0000256" key="2">
    <source>
        <dbReference type="ARBA" id="ARBA00022741"/>
    </source>
</evidence>
<keyword evidence="2" id="KW-0547">Nucleotide-binding</keyword>
<dbReference type="PANTHER" id="PTHR43023">
    <property type="entry name" value="PROTEIN TRIGALACTOSYLDIACYLGLYCEROL 3, CHLOROPLASTIC"/>
    <property type="match status" value="1"/>
</dbReference>
<keyword evidence="3 5" id="KW-0067">ATP-binding</keyword>
<dbReference type="PROSITE" id="PS00211">
    <property type="entry name" value="ABC_TRANSPORTER_1"/>
    <property type="match status" value="1"/>
</dbReference>
<dbReference type="SMART" id="SM00382">
    <property type="entry name" value="AAA"/>
    <property type="match status" value="1"/>
</dbReference>
<reference evidence="5 6" key="1">
    <citation type="submission" date="2024-09" db="EMBL/GenBank/DDBJ databases">
        <authorList>
            <person name="Sun Q."/>
            <person name="Mori K."/>
        </authorList>
    </citation>
    <scope>NUCLEOTIDE SEQUENCE [LARGE SCALE GENOMIC DNA]</scope>
    <source>
        <strain evidence="5 6">KCTC 22789</strain>
    </source>
</reference>
<feature type="domain" description="ABC transporter" evidence="4">
    <location>
        <begin position="6"/>
        <end position="238"/>
    </location>
</feature>
<name>A0ABV6I5M3_9RHOB</name>
<evidence type="ECO:0000313" key="6">
    <source>
        <dbReference type="Proteomes" id="UP001589799"/>
    </source>
</evidence>
<dbReference type="GO" id="GO:0005524">
    <property type="term" value="F:ATP binding"/>
    <property type="evidence" value="ECO:0007669"/>
    <property type="project" value="UniProtKB-KW"/>
</dbReference>
<accession>A0ABV6I5M3</accession>
<dbReference type="PANTHER" id="PTHR43023:SF3">
    <property type="entry name" value="PROTEIN TRIGALACTOSYLDIACYLGLYCEROL 3, CHLOROPLASTIC"/>
    <property type="match status" value="1"/>
</dbReference>
<dbReference type="InterPro" id="IPR003439">
    <property type="entry name" value="ABC_transporter-like_ATP-bd"/>
</dbReference>
<evidence type="ECO:0000259" key="4">
    <source>
        <dbReference type="PROSITE" id="PS50893"/>
    </source>
</evidence>
<keyword evidence="6" id="KW-1185">Reference proteome</keyword>
<dbReference type="RefSeq" id="WP_377698925.1">
    <property type="nucleotide sequence ID" value="NZ_JBHLWE010000034.1"/>
</dbReference>
<evidence type="ECO:0000313" key="5">
    <source>
        <dbReference type="EMBL" id="MFC0341287.1"/>
    </source>
</evidence>
<dbReference type="Proteomes" id="UP001589799">
    <property type="component" value="Unassembled WGS sequence"/>
</dbReference>
<sequence>MSAPVIETRGLCKSFGPQRVLDGVNLTVARGESLVVIGGSGTGKSVLLRTILGLESADAGEVLLDGQPASVVVRARFMRDFGMLFQNAALFDSLPVWRNVAFRLLRVMPADQARARAVERLARVGLGPEVADRMPADLSGGMRKRVGLARAIAADPRVIFFDEPTTGLDPQRAAAINRLIRDIVTETGATAVTITHDMTSVRTIADRVALLDQGRVRWQGPVAQMDGADDPVLRAFVQGEPLDWGPLAATGPRG</sequence>
<comment type="caution">
    <text evidence="5">The sequence shown here is derived from an EMBL/GenBank/DDBJ whole genome shotgun (WGS) entry which is preliminary data.</text>
</comment>
<dbReference type="InterPro" id="IPR017871">
    <property type="entry name" value="ABC_transporter-like_CS"/>
</dbReference>
<dbReference type="EMBL" id="JBHLWE010000034">
    <property type="protein sequence ID" value="MFC0341287.1"/>
    <property type="molecule type" value="Genomic_DNA"/>
</dbReference>
<evidence type="ECO:0000256" key="3">
    <source>
        <dbReference type="ARBA" id="ARBA00022840"/>
    </source>
</evidence>
<gene>
    <name evidence="5" type="ORF">ACFFII_10990</name>
</gene>
<keyword evidence="1" id="KW-0813">Transport</keyword>
<dbReference type="Pfam" id="PF00005">
    <property type="entry name" value="ABC_tran"/>
    <property type="match status" value="1"/>
</dbReference>
<dbReference type="SUPFAM" id="SSF52540">
    <property type="entry name" value="P-loop containing nucleoside triphosphate hydrolases"/>
    <property type="match status" value="1"/>
</dbReference>
<dbReference type="InterPro" id="IPR003593">
    <property type="entry name" value="AAA+_ATPase"/>
</dbReference>